<accession>A0A8W8M2M7</accession>
<sequence>MNFSVDYIINHLTPKRTQVLQDLQLGELPVENIQAVHTDVNSRAFLDLRPSQNQQNQQKKTIRETAQRRPVKSFENLKCTARRLRRRKYEEAFRNATTEVHNDIKSVKVTLQLESGKTMTFYPRQGSDEENSVLEDDNLKQQKDLKLIQSVIHIKDKYRISDEALHELHMLGASIPSKNNIVLEKKRLNSTLELYTNPSPNIDCTRRKAKDILEYVMSYSKNEKYLENDTLLLRFACDGAKISKNINSVRGVFKILIPRNSLPEDVKGISMSPEDEFTLFFYIGDESRPVLENLVTETFQEMKYLQENGLELNGRLISIKWIITCDWKALSIIRGINGAQCQYFCMWCHCSKKQICDFSIPSWPIQRCPLEQVKNLSGNTFGYKEKDLCPFIPYDDMPVDDLHLRIRISQKLFNQVVTWSIDQKTEDDLCKELRRIGVSFRMWEEKGDDKLNTKVKKWSQPNGDDLRTVIHKMQLANVLSDQRDRRYVNIESLTISQLKDELSGRGLDKKGKKCVLVARLKEAIGSNTKVQKKCHSRLQVSYDLTDDEYEQDLDIDALQEIWQEFHQLMESLRVLPNSTTYKTAEIFHNDAKEWASNFRKQTFDEDVIPYIHALVYHVPQFLGKFNFLHDIGVAQVERKNFDHRQAYFGSTNRNGGKNRQNISKQILERENRMLWADVEEITRVKRPYRKKTE</sequence>
<dbReference type="Pfam" id="PF02037">
    <property type="entry name" value="SAP"/>
    <property type="match status" value="1"/>
</dbReference>
<organism evidence="3 4">
    <name type="scientific">Magallana gigas</name>
    <name type="common">Pacific oyster</name>
    <name type="synonym">Crassostrea gigas</name>
    <dbReference type="NCBI Taxonomy" id="29159"/>
    <lineage>
        <taxon>Eukaryota</taxon>
        <taxon>Metazoa</taxon>
        <taxon>Spiralia</taxon>
        <taxon>Lophotrochozoa</taxon>
        <taxon>Mollusca</taxon>
        <taxon>Bivalvia</taxon>
        <taxon>Autobranchia</taxon>
        <taxon>Pteriomorphia</taxon>
        <taxon>Ostreida</taxon>
        <taxon>Ostreoidea</taxon>
        <taxon>Ostreidae</taxon>
        <taxon>Magallana</taxon>
    </lineage>
</organism>
<evidence type="ECO:0000256" key="1">
    <source>
        <dbReference type="SAM" id="MobiDB-lite"/>
    </source>
</evidence>
<evidence type="ECO:0000313" key="4">
    <source>
        <dbReference type="Proteomes" id="UP000005408"/>
    </source>
</evidence>
<dbReference type="SUPFAM" id="SSF68906">
    <property type="entry name" value="SAP domain"/>
    <property type="match status" value="1"/>
</dbReference>
<evidence type="ECO:0000313" key="3">
    <source>
        <dbReference type="EnsemblMetazoa" id="G31038.2:cds"/>
    </source>
</evidence>
<protein>
    <recommendedName>
        <fullName evidence="2">SAP domain-containing protein</fullName>
    </recommendedName>
</protein>
<dbReference type="InterPro" id="IPR003034">
    <property type="entry name" value="SAP_dom"/>
</dbReference>
<feature type="domain" description="SAP" evidence="2">
    <location>
        <begin position="490"/>
        <end position="524"/>
    </location>
</feature>
<dbReference type="PANTHER" id="PTHR31424">
    <property type="entry name" value="PROTEIN CBG23806"/>
    <property type="match status" value="1"/>
</dbReference>
<dbReference type="Proteomes" id="UP000005408">
    <property type="component" value="Unassembled WGS sequence"/>
</dbReference>
<reference evidence="3" key="1">
    <citation type="submission" date="2022-08" db="UniProtKB">
        <authorList>
            <consortium name="EnsemblMetazoa"/>
        </authorList>
    </citation>
    <scope>IDENTIFICATION</scope>
    <source>
        <strain evidence="3">05x7-T-G4-1.051#20</strain>
    </source>
</reference>
<proteinExistence type="predicted"/>
<dbReference type="AlphaFoldDB" id="A0A8W8M2M7"/>
<dbReference type="PANTHER" id="PTHR31424:SF5">
    <property type="entry name" value="APPLE DOMAIN-CONTAINING PROTEIN"/>
    <property type="match status" value="1"/>
</dbReference>
<evidence type="ECO:0000259" key="2">
    <source>
        <dbReference type="PROSITE" id="PS50800"/>
    </source>
</evidence>
<dbReference type="Gene3D" id="1.10.720.30">
    <property type="entry name" value="SAP domain"/>
    <property type="match status" value="1"/>
</dbReference>
<dbReference type="InterPro" id="IPR036361">
    <property type="entry name" value="SAP_dom_sf"/>
</dbReference>
<feature type="region of interest" description="Disordered" evidence="1">
    <location>
        <begin position="47"/>
        <end position="67"/>
    </location>
</feature>
<keyword evidence="4" id="KW-1185">Reference proteome</keyword>
<dbReference type="PROSITE" id="PS50800">
    <property type="entry name" value="SAP"/>
    <property type="match status" value="1"/>
</dbReference>
<dbReference type="SMART" id="SM00513">
    <property type="entry name" value="SAP"/>
    <property type="match status" value="1"/>
</dbReference>
<feature type="compositionally biased region" description="Polar residues" evidence="1">
    <location>
        <begin position="50"/>
        <end position="59"/>
    </location>
</feature>
<dbReference type="EnsemblMetazoa" id="G31038.2">
    <property type="protein sequence ID" value="G31038.2:cds"/>
    <property type="gene ID" value="G31038"/>
</dbReference>
<name>A0A8W8M2M7_MAGGI</name>